<dbReference type="EC" id="2.1.1.13" evidence="8"/>
<sequence length="265" mass="29381">MLIVGELINTSRKAIGEAVDKKDAQYIQQVALEQANAGADYIDVNCGNKVFEELSNMKWLVNTIQAVVEKPLCIDSPNPAALEVGLKLCKFGKPMINSINDEGHRFDEVLPLILKYQAKIVALCMDDKGMPETAADRMRVTDNLYRKLTEAGVKDDDIYFDPLVKPISSVGTAGLEVLETIRLIRQNYPKTHFMCGLSNISYGLPERKVLNRLFVAQTMAVGMDGYILNPSDKSMMGVIHAAKALLGQDDYCMGYLAAYRKGFYA</sequence>
<dbReference type="GO" id="GO:0031419">
    <property type="term" value="F:cobalamin binding"/>
    <property type="evidence" value="ECO:0007669"/>
    <property type="project" value="UniProtKB-KW"/>
</dbReference>
<evidence type="ECO:0000256" key="4">
    <source>
        <dbReference type="ARBA" id="ARBA00022679"/>
    </source>
</evidence>
<dbReference type="GO" id="GO:0046872">
    <property type="term" value="F:metal ion binding"/>
    <property type="evidence" value="ECO:0007669"/>
    <property type="project" value="UniProtKB-KW"/>
</dbReference>
<keyword evidence="4 8" id="KW-0808">Transferase</keyword>
<dbReference type="GO" id="GO:0032259">
    <property type="term" value="P:methylation"/>
    <property type="evidence" value="ECO:0007669"/>
    <property type="project" value="UniProtKB-KW"/>
</dbReference>
<proteinExistence type="inferred from homology"/>
<evidence type="ECO:0000256" key="5">
    <source>
        <dbReference type="ARBA" id="ARBA00022723"/>
    </source>
</evidence>
<keyword evidence="6" id="KW-0170">Cobalt</keyword>
<evidence type="ECO:0000256" key="2">
    <source>
        <dbReference type="ARBA" id="ARBA00022603"/>
    </source>
</evidence>
<dbReference type="GO" id="GO:0050667">
    <property type="term" value="P:homocysteine metabolic process"/>
    <property type="evidence" value="ECO:0007669"/>
    <property type="project" value="TreeGrafter"/>
</dbReference>
<dbReference type="NCBIfam" id="NF005719">
    <property type="entry name" value="PRK07535.1"/>
    <property type="match status" value="1"/>
</dbReference>
<dbReference type="PANTHER" id="PTHR45833:SF1">
    <property type="entry name" value="METHIONINE SYNTHASE"/>
    <property type="match status" value="1"/>
</dbReference>
<dbReference type="EMBL" id="FMJE01000004">
    <property type="protein sequence ID" value="SCM81823.1"/>
    <property type="molecule type" value="Genomic_DNA"/>
</dbReference>
<dbReference type="InterPro" id="IPR000489">
    <property type="entry name" value="Pterin-binding_dom"/>
</dbReference>
<comment type="similarity">
    <text evidence="1">Belongs to the vitamin-B12 dependent methionine synthase family.</text>
</comment>
<dbReference type="InterPro" id="IPR011005">
    <property type="entry name" value="Dihydropteroate_synth-like_sf"/>
</dbReference>
<keyword evidence="3" id="KW-0846">Cobalamin</keyword>
<keyword evidence="2 8" id="KW-0489">Methyltransferase</keyword>
<evidence type="ECO:0000256" key="6">
    <source>
        <dbReference type="ARBA" id="ARBA00023285"/>
    </source>
</evidence>
<evidence type="ECO:0000259" key="7">
    <source>
        <dbReference type="PROSITE" id="PS50972"/>
    </source>
</evidence>
<dbReference type="PROSITE" id="PS50972">
    <property type="entry name" value="PTERIN_BINDING"/>
    <property type="match status" value="1"/>
</dbReference>
<evidence type="ECO:0000256" key="3">
    <source>
        <dbReference type="ARBA" id="ARBA00022628"/>
    </source>
</evidence>
<dbReference type="RefSeq" id="WP_288184699.1">
    <property type="nucleotide sequence ID" value="NZ_LT608335.1"/>
</dbReference>
<gene>
    <name evidence="8" type="primary">metH</name>
    <name evidence="8" type="ORF">KL86SPO_40307</name>
</gene>
<dbReference type="GO" id="GO:0046653">
    <property type="term" value="P:tetrahydrofolate metabolic process"/>
    <property type="evidence" value="ECO:0007669"/>
    <property type="project" value="TreeGrafter"/>
</dbReference>
<evidence type="ECO:0000313" key="8">
    <source>
        <dbReference type="EMBL" id="SCM81823.1"/>
    </source>
</evidence>
<organism evidence="8">
    <name type="scientific">uncultured Sporomusa sp</name>
    <dbReference type="NCBI Taxonomy" id="307249"/>
    <lineage>
        <taxon>Bacteria</taxon>
        <taxon>Bacillati</taxon>
        <taxon>Bacillota</taxon>
        <taxon>Negativicutes</taxon>
        <taxon>Selenomonadales</taxon>
        <taxon>Sporomusaceae</taxon>
        <taxon>Sporomusa</taxon>
        <taxon>environmental samples</taxon>
    </lineage>
</organism>
<accession>A0A212LWA2</accession>
<feature type="domain" description="Pterin-binding" evidence="7">
    <location>
        <begin position="1"/>
        <end position="246"/>
    </location>
</feature>
<dbReference type="Gene3D" id="3.20.20.20">
    <property type="entry name" value="Dihydropteroate synthase-like"/>
    <property type="match status" value="1"/>
</dbReference>
<dbReference type="AlphaFoldDB" id="A0A212LWA2"/>
<evidence type="ECO:0000256" key="1">
    <source>
        <dbReference type="ARBA" id="ARBA00010398"/>
    </source>
</evidence>
<dbReference type="SUPFAM" id="SSF51717">
    <property type="entry name" value="Dihydropteroate synthetase-like"/>
    <property type="match status" value="1"/>
</dbReference>
<dbReference type="GO" id="GO:0005829">
    <property type="term" value="C:cytosol"/>
    <property type="evidence" value="ECO:0007669"/>
    <property type="project" value="TreeGrafter"/>
</dbReference>
<dbReference type="InterPro" id="IPR050554">
    <property type="entry name" value="Met_Synthase/Corrinoid"/>
</dbReference>
<dbReference type="GO" id="GO:0008705">
    <property type="term" value="F:methionine synthase activity"/>
    <property type="evidence" value="ECO:0007669"/>
    <property type="project" value="UniProtKB-EC"/>
</dbReference>
<reference evidence="8" key="1">
    <citation type="submission" date="2016-08" db="EMBL/GenBank/DDBJ databases">
        <authorList>
            <person name="Seilhamer J.J."/>
        </authorList>
    </citation>
    <scope>NUCLEOTIDE SEQUENCE</scope>
    <source>
        <strain evidence="8">86</strain>
    </source>
</reference>
<keyword evidence="5" id="KW-0479">Metal-binding</keyword>
<dbReference type="Pfam" id="PF00809">
    <property type="entry name" value="Pterin_bind"/>
    <property type="match status" value="1"/>
</dbReference>
<protein>
    <submittedName>
        <fullName evidence="8">Methionine synthase</fullName>
        <ecNumber evidence="8">2.1.1.13</ecNumber>
    </submittedName>
</protein>
<dbReference type="PANTHER" id="PTHR45833">
    <property type="entry name" value="METHIONINE SYNTHASE"/>
    <property type="match status" value="1"/>
</dbReference>
<name>A0A212LWA2_9FIRM</name>